<sequence length="95" mass="10978">MVSQNKHEGESEAAKTMSSSKQVELLKTPVVLVRSDIIDTSHIVDYDDEDEDDEEKAFIEDDIPFTFKETVKSLESVEWKKSMDEEMKSLYKNET</sequence>
<keyword evidence="3" id="KW-1185">Reference proteome</keyword>
<gene>
    <name evidence="2" type="ORF">L3X38_036678</name>
</gene>
<evidence type="ECO:0000256" key="1">
    <source>
        <dbReference type="SAM" id="MobiDB-lite"/>
    </source>
</evidence>
<accession>A0AAD4YPN2</accession>
<feature type="compositionally biased region" description="Basic and acidic residues" evidence="1">
    <location>
        <begin position="1"/>
        <end position="13"/>
    </location>
</feature>
<evidence type="ECO:0000313" key="3">
    <source>
        <dbReference type="Proteomes" id="UP001054821"/>
    </source>
</evidence>
<proteinExistence type="predicted"/>
<dbReference type="EMBL" id="JAJFAZ020000007">
    <property type="protein sequence ID" value="KAI5316971.1"/>
    <property type="molecule type" value="Genomic_DNA"/>
</dbReference>
<feature type="region of interest" description="Disordered" evidence="1">
    <location>
        <begin position="1"/>
        <end position="20"/>
    </location>
</feature>
<name>A0AAD4YPN2_PRUDU</name>
<comment type="caution">
    <text evidence="2">The sequence shown here is derived from an EMBL/GenBank/DDBJ whole genome shotgun (WGS) entry which is preliminary data.</text>
</comment>
<evidence type="ECO:0000313" key="2">
    <source>
        <dbReference type="EMBL" id="KAI5316971.1"/>
    </source>
</evidence>
<reference evidence="2 3" key="1">
    <citation type="journal article" date="2022" name="G3 (Bethesda)">
        <title>Whole-genome sequence and methylome profiling of the almond [Prunus dulcis (Mill.) D.A. Webb] cultivar 'Nonpareil'.</title>
        <authorList>
            <person name="D'Amico-Willman K.M."/>
            <person name="Ouma W.Z."/>
            <person name="Meulia T."/>
            <person name="Sideli G.M."/>
            <person name="Gradziel T.M."/>
            <person name="Fresnedo-Ramirez J."/>
        </authorList>
    </citation>
    <scope>NUCLEOTIDE SEQUENCE [LARGE SCALE GENOMIC DNA]</scope>
    <source>
        <strain evidence="2">Clone GOH B32 T37-40</strain>
    </source>
</reference>
<organism evidence="2 3">
    <name type="scientific">Prunus dulcis</name>
    <name type="common">Almond</name>
    <name type="synonym">Amygdalus dulcis</name>
    <dbReference type="NCBI Taxonomy" id="3755"/>
    <lineage>
        <taxon>Eukaryota</taxon>
        <taxon>Viridiplantae</taxon>
        <taxon>Streptophyta</taxon>
        <taxon>Embryophyta</taxon>
        <taxon>Tracheophyta</taxon>
        <taxon>Spermatophyta</taxon>
        <taxon>Magnoliopsida</taxon>
        <taxon>eudicotyledons</taxon>
        <taxon>Gunneridae</taxon>
        <taxon>Pentapetalae</taxon>
        <taxon>rosids</taxon>
        <taxon>fabids</taxon>
        <taxon>Rosales</taxon>
        <taxon>Rosaceae</taxon>
        <taxon>Amygdaloideae</taxon>
        <taxon>Amygdaleae</taxon>
        <taxon>Prunus</taxon>
    </lineage>
</organism>
<dbReference type="AlphaFoldDB" id="A0AAD4YPN2"/>
<protein>
    <submittedName>
        <fullName evidence="2">Uncharacterized protein</fullName>
    </submittedName>
</protein>
<dbReference type="Proteomes" id="UP001054821">
    <property type="component" value="Chromosome 7"/>
</dbReference>